<evidence type="ECO:0000259" key="2">
    <source>
        <dbReference type="Pfam" id="PF16244"/>
    </source>
</evidence>
<reference evidence="4" key="1">
    <citation type="submission" date="2016-11" db="EMBL/GenBank/DDBJ databases">
        <authorList>
            <person name="Varghese N."/>
            <person name="Submissions S."/>
        </authorList>
    </citation>
    <scope>NUCLEOTIDE SEQUENCE [LARGE SCALE GENOMIC DNA]</scope>
    <source>
        <strain evidence="4">DSM 10349</strain>
    </source>
</reference>
<dbReference type="RefSeq" id="WP_072914409.1">
    <property type="nucleotide sequence ID" value="NZ_FRAR01000016.1"/>
</dbReference>
<keyword evidence="4" id="KW-1185">Reference proteome</keyword>
<accession>A0A1M6TEM8</accession>
<proteinExistence type="predicted"/>
<dbReference type="Proteomes" id="UP000183997">
    <property type="component" value="Unassembled WGS sequence"/>
</dbReference>
<name>A0A1M6TEM8_9FIRM</name>
<dbReference type="OrthoDB" id="2379565at2"/>
<keyword evidence="1" id="KW-0732">Signal</keyword>
<gene>
    <name evidence="3" type="ORF">SAMN02745123_02300</name>
</gene>
<evidence type="ECO:0000313" key="3">
    <source>
        <dbReference type="EMBL" id="SHK55411.1"/>
    </source>
</evidence>
<dbReference type="STRING" id="1121421.SAMN02745123_02300"/>
<sequence>MKKHRIAGLALALGLLMISPAAASEGMPEVVLGDVQVTIQPAEHQAEPTQITVSSSRPVVTDAQQRILEKYYQILPELKKLTLQTAGESSIEGTWDFQFYQTPPQGSSPVWAANAQLIVAANTGELEILRISHPQWATEELPPAELAKQQAAQFIKQLMGDKADLYRLNPSLGYGGSSSSDSEGNELHWSTASVSFDPVINGIPVLYNELQVDVDAAGRITGFYRHQSALRDVSSFPDPAKAISQPVAAAIMNQLIQMKLRYVQHQPLQYAPGWSNKPRETRPVLMYIPEFESAIDAFTGKPAWGEDYLSSQGERVKLTGAGKPLFAQTSEEAAKILTEEFNVDMSKLEFEQLFEREDVLQGDKKYKHYLWRTAGDAEVGMNRKYVQLHTVAATGEILRFSVQEDVTVDEEARVSPELLRQKAVQLVENYLPAGAAEMELVTFNFSAVPDWVDKQQLKKEKLPQPTTSFVFYPLHQGIPVSDGAYAVSVNNITGEVTEYAKGGLDTAVTLPDSQGVVAAEVARAEYLKNHPLQLIYRWPEWFGQRAAKPELVYMLNADIGWGYIDAFTGKTVMIQNGSTQNP</sequence>
<feature type="chain" id="PRO_5013291406" description="YcdB/YcdC repeated domain-containing protein" evidence="1">
    <location>
        <begin position="24"/>
        <end position="582"/>
    </location>
</feature>
<feature type="domain" description="YcdB/YcdC repeated" evidence="2">
    <location>
        <begin position="355"/>
        <end position="500"/>
    </location>
</feature>
<feature type="signal peptide" evidence="1">
    <location>
        <begin position="1"/>
        <end position="23"/>
    </location>
</feature>
<evidence type="ECO:0000256" key="1">
    <source>
        <dbReference type="SAM" id="SignalP"/>
    </source>
</evidence>
<organism evidence="3 4">
    <name type="scientific">Desulforamulus aeronauticus DSM 10349</name>
    <dbReference type="NCBI Taxonomy" id="1121421"/>
    <lineage>
        <taxon>Bacteria</taxon>
        <taxon>Bacillati</taxon>
        <taxon>Bacillota</taxon>
        <taxon>Clostridia</taxon>
        <taxon>Eubacteriales</taxon>
        <taxon>Peptococcaceae</taxon>
        <taxon>Desulforamulus</taxon>
    </lineage>
</organism>
<protein>
    <recommendedName>
        <fullName evidence="2">YcdB/YcdC repeated domain-containing protein</fullName>
    </recommendedName>
</protein>
<dbReference type="EMBL" id="FRAR01000016">
    <property type="protein sequence ID" value="SHK55411.1"/>
    <property type="molecule type" value="Genomic_DNA"/>
</dbReference>
<dbReference type="AlphaFoldDB" id="A0A1M6TEM8"/>
<dbReference type="InterPro" id="IPR032599">
    <property type="entry name" value="YcdB/YcdC_rep_domain"/>
</dbReference>
<evidence type="ECO:0000313" key="4">
    <source>
        <dbReference type="Proteomes" id="UP000183997"/>
    </source>
</evidence>
<dbReference type="Pfam" id="PF16244">
    <property type="entry name" value="DUF4901"/>
    <property type="match status" value="1"/>
</dbReference>